<dbReference type="GO" id="GO:0030272">
    <property type="term" value="F:5-formyltetrahydrofolate cyclo-ligase activity"/>
    <property type="evidence" value="ECO:0007669"/>
    <property type="project" value="UniProtKB-EC"/>
</dbReference>
<comment type="similarity">
    <text evidence="1 5">Belongs to the 5-formyltetrahydrofolate cyclo-ligase family.</text>
</comment>
<dbReference type="InterPro" id="IPR002698">
    <property type="entry name" value="FTHF_cligase"/>
</dbReference>
<proteinExistence type="inferred from homology"/>
<keyword evidence="3 4" id="KW-0067">ATP-binding</keyword>
<dbReference type="GO" id="GO:0046872">
    <property type="term" value="F:metal ion binding"/>
    <property type="evidence" value="ECO:0007669"/>
    <property type="project" value="UniProtKB-KW"/>
</dbReference>
<dbReference type="PIRSF" id="PIRSF006806">
    <property type="entry name" value="FTHF_cligase"/>
    <property type="match status" value="1"/>
</dbReference>
<evidence type="ECO:0000256" key="2">
    <source>
        <dbReference type="ARBA" id="ARBA00022741"/>
    </source>
</evidence>
<dbReference type="Proteomes" id="UP000008963">
    <property type="component" value="Chromosome"/>
</dbReference>
<dbReference type="EC" id="6.3.3.2" evidence="5"/>
<dbReference type="NCBIfam" id="TIGR02727">
    <property type="entry name" value="MTHFS_bact"/>
    <property type="match status" value="1"/>
</dbReference>
<evidence type="ECO:0000256" key="5">
    <source>
        <dbReference type="RuleBase" id="RU361279"/>
    </source>
</evidence>
<evidence type="ECO:0000313" key="6">
    <source>
        <dbReference type="EMBL" id="CBW27947.1"/>
    </source>
</evidence>
<dbReference type="Gene3D" id="3.40.50.10420">
    <property type="entry name" value="NagB/RpiA/CoA transferase-like"/>
    <property type="match status" value="1"/>
</dbReference>
<dbReference type="PATRIC" id="fig|862908.3.peg.3053"/>
<dbReference type="PANTHER" id="PTHR23407">
    <property type="entry name" value="ATPASE INHIBITOR/5-FORMYLTETRAHYDROFOLATE CYCLO-LIGASE"/>
    <property type="match status" value="1"/>
</dbReference>
<reference evidence="7" key="1">
    <citation type="journal article" date="2013" name="ISME J.">
        <title>A small predatory core genome in the divergent marine Bacteriovorax marinus SJ and the terrestrial Bdellovibrio bacteriovorus.</title>
        <authorList>
            <person name="Crossman L.C."/>
            <person name="Chen H."/>
            <person name="Cerdeno-Tarraga A.M."/>
            <person name="Brooks K."/>
            <person name="Quail M.A."/>
            <person name="Pineiro S.A."/>
            <person name="Hobley L."/>
            <person name="Sockett R.E."/>
            <person name="Bentley S.D."/>
            <person name="Parkhill J."/>
            <person name="Williams H.N."/>
            <person name="Stine O.C."/>
        </authorList>
    </citation>
    <scope>NUCLEOTIDE SEQUENCE [LARGE SCALE GENOMIC DNA]</scope>
    <source>
        <strain evidence="7">ATCC BAA-682 / DSM 15412 / SJ</strain>
    </source>
</reference>
<dbReference type="GO" id="GO:0009396">
    <property type="term" value="P:folic acid-containing compound biosynthetic process"/>
    <property type="evidence" value="ECO:0007669"/>
    <property type="project" value="TreeGrafter"/>
</dbReference>
<dbReference type="PANTHER" id="PTHR23407:SF1">
    <property type="entry name" value="5-FORMYLTETRAHYDROFOLATE CYCLO-LIGASE"/>
    <property type="match status" value="1"/>
</dbReference>
<dbReference type="InterPro" id="IPR037171">
    <property type="entry name" value="NagB/RpiA_transferase-like"/>
</dbReference>
<dbReference type="KEGG" id="bmx:BMS_3194"/>
<sequence length="184" mass="21012">MSKENLRKILRERLNNFNAEEKKSKELSCLSYFTKLLGDLSLLSSDKTIGLFAPLSDEIDIVSGLKGQGFKLAFPSVNDLGQMVFRESRYEDLVEKSSFKVKIFEPRLECLEIDPDILVVPGLAFGRNGERLGRGKGYYDKYLKNYKGITIGLSFDEQLIADIPMEDHDCYLNWIVTDKEIIEV</sequence>
<name>E1X011_HALMS</name>
<dbReference type="AlphaFoldDB" id="E1X011"/>
<dbReference type="RefSeq" id="WP_014245717.1">
    <property type="nucleotide sequence ID" value="NC_016620.1"/>
</dbReference>
<keyword evidence="7" id="KW-1185">Reference proteome</keyword>
<feature type="binding site" evidence="4">
    <location>
        <begin position="3"/>
        <end position="7"/>
    </location>
    <ligand>
        <name>ATP</name>
        <dbReference type="ChEBI" id="CHEBI:30616"/>
    </ligand>
</feature>
<dbReference type="Pfam" id="PF01812">
    <property type="entry name" value="5-FTHF_cyc-lig"/>
    <property type="match status" value="1"/>
</dbReference>
<evidence type="ECO:0000313" key="7">
    <source>
        <dbReference type="Proteomes" id="UP000008963"/>
    </source>
</evidence>
<dbReference type="OrthoDB" id="9801938at2"/>
<dbReference type="GO" id="GO:0035999">
    <property type="term" value="P:tetrahydrofolate interconversion"/>
    <property type="evidence" value="ECO:0007669"/>
    <property type="project" value="TreeGrafter"/>
</dbReference>
<evidence type="ECO:0000256" key="1">
    <source>
        <dbReference type="ARBA" id="ARBA00010638"/>
    </source>
</evidence>
<accession>E1X011</accession>
<comment type="catalytic activity">
    <reaction evidence="5">
        <text>(6S)-5-formyl-5,6,7,8-tetrahydrofolate + ATP = (6R)-5,10-methenyltetrahydrofolate + ADP + phosphate</text>
        <dbReference type="Rhea" id="RHEA:10488"/>
        <dbReference type="ChEBI" id="CHEBI:30616"/>
        <dbReference type="ChEBI" id="CHEBI:43474"/>
        <dbReference type="ChEBI" id="CHEBI:57455"/>
        <dbReference type="ChEBI" id="CHEBI:57457"/>
        <dbReference type="ChEBI" id="CHEBI:456216"/>
        <dbReference type="EC" id="6.3.3.2"/>
    </reaction>
</comment>
<gene>
    <name evidence="6" type="ordered locus">BMS_3194</name>
</gene>
<evidence type="ECO:0000256" key="3">
    <source>
        <dbReference type="ARBA" id="ARBA00022840"/>
    </source>
</evidence>
<keyword evidence="5" id="KW-0479">Metal-binding</keyword>
<dbReference type="HOGENOM" id="CLU_066245_2_2_7"/>
<dbReference type="GO" id="GO:0005524">
    <property type="term" value="F:ATP binding"/>
    <property type="evidence" value="ECO:0007669"/>
    <property type="project" value="UniProtKB-KW"/>
</dbReference>
<feature type="binding site" evidence="4">
    <location>
        <position position="58"/>
    </location>
    <ligand>
        <name>substrate</name>
    </ligand>
</feature>
<organism evidence="6 7">
    <name type="scientific">Halobacteriovorax marinus (strain ATCC BAA-682 / DSM 15412 / SJ)</name>
    <name type="common">Bacteriovorax marinus</name>
    <dbReference type="NCBI Taxonomy" id="862908"/>
    <lineage>
        <taxon>Bacteria</taxon>
        <taxon>Pseudomonadati</taxon>
        <taxon>Bdellovibrionota</taxon>
        <taxon>Bacteriovoracia</taxon>
        <taxon>Bacteriovoracales</taxon>
        <taxon>Halobacteriovoraceae</taxon>
        <taxon>Halobacteriovorax</taxon>
    </lineage>
</organism>
<protein>
    <recommendedName>
        <fullName evidence="5">5-formyltetrahydrofolate cyclo-ligase</fullName>
        <ecNumber evidence="5">6.3.3.2</ecNumber>
    </recommendedName>
</protein>
<feature type="binding site" evidence="4">
    <location>
        <begin position="131"/>
        <end position="139"/>
    </location>
    <ligand>
        <name>ATP</name>
        <dbReference type="ChEBI" id="CHEBI:30616"/>
    </ligand>
</feature>
<dbReference type="InterPro" id="IPR024185">
    <property type="entry name" value="FTHF_cligase-like_sf"/>
</dbReference>
<dbReference type="EMBL" id="FQ312005">
    <property type="protein sequence ID" value="CBW27947.1"/>
    <property type="molecule type" value="Genomic_DNA"/>
</dbReference>
<dbReference type="eggNOG" id="COG0212">
    <property type="taxonomic scope" value="Bacteria"/>
</dbReference>
<dbReference type="STRING" id="862908.BMS_3194"/>
<dbReference type="SUPFAM" id="SSF100950">
    <property type="entry name" value="NagB/RpiA/CoA transferase-like"/>
    <property type="match status" value="1"/>
</dbReference>
<comment type="cofactor">
    <cofactor evidence="5">
        <name>Mg(2+)</name>
        <dbReference type="ChEBI" id="CHEBI:18420"/>
    </cofactor>
</comment>
<keyword evidence="5" id="KW-0460">Magnesium</keyword>
<keyword evidence="2 4" id="KW-0547">Nucleotide-binding</keyword>
<evidence type="ECO:0000256" key="4">
    <source>
        <dbReference type="PIRSR" id="PIRSR006806-1"/>
    </source>
</evidence>